<reference evidence="1 2" key="1">
    <citation type="submission" date="2020-02" db="EMBL/GenBank/DDBJ databases">
        <title>Draft genome sequence of Haematococcus lacustris strain NIES-144.</title>
        <authorList>
            <person name="Morimoto D."/>
            <person name="Nakagawa S."/>
            <person name="Yoshida T."/>
            <person name="Sawayama S."/>
        </authorList>
    </citation>
    <scope>NUCLEOTIDE SEQUENCE [LARGE SCALE GENOMIC DNA]</scope>
    <source>
        <strain evidence="1 2">NIES-144</strain>
    </source>
</reference>
<comment type="caution">
    <text evidence="1">The sequence shown here is derived from an EMBL/GenBank/DDBJ whole genome shotgun (WGS) entry which is preliminary data.</text>
</comment>
<evidence type="ECO:0000313" key="2">
    <source>
        <dbReference type="Proteomes" id="UP000485058"/>
    </source>
</evidence>
<protein>
    <submittedName>
        <fullName evidence="1">Uncharacterized protein</fullName>
    </submittedName>
</protein>
<evidence type="ECO:0000313" key="1">
    <source>
        <dbReference type="EMBL" id="GFH22875.1"/>
    </source>
</evidence>
<sequence length="82" mass="8966">MRTLPVLRYNQQGGYNYSAPGFSQQSGGFTQMVSADCLAPATLDLEGDHPLGLCVCPFTLRQPDRVRLPLWASRECGGPVPR</sequence>
<keyword evidence="2" id="KW-1185">Reference proteome</keyword>
<accession>A0A699ZLG6</accession>
<name>A0A699ZLG6_HAELA</name>
<organism evidence="1 2">
    <name type="scientific">Haematococcus lacustris</name>
    <name type="common">Green alga</name>
    <name type="synonym">Haematococcus pluvialis</name>
    <dbReference type="NCBI Taxonomy" id="44745"/>
    <lineage>
        <taxon>Eukaryota</taxon>
        <taxon>Viridiplantae</taxon>
        <taxon>Chlorophyta</taxon>
        <taxon>core chlorophytes</taxon>
        <taxon>Chlorophyceae</taxon>
        <taxon>CS clade</taxon>
        <taxon>Chlamydomonadales</taxon>
        <taxon>Haematococcaceae</taxon>
        <taxon>Haematococcus</taxon>
    </lineage>
</organism>
<dbReference type="Proteomes" id="UP000485058">
    <property type="component" value="Unassembled WGS sequence"/>
</dbReference>
<proteinExistence type="predicted"/>
<dbReference type="EMBL" id="BLLF01002143">
    <property type="protein sequence ID" value="GFH22875.1"/>
    <property type="molecule type" value="Genomic_DNA"/>
</dbReference>
<dbReference type="AlphaFoldDB" id="A0A699ZLG6"/>
<gene>
    <name evidence="1" type="ORF">HaLaN_20399</name>
</gene>